<feature type="compositionally biased region" description="Basic and acidic residues" evidence="1">
    <location>
        <begin position="67"/>
        <end position="79"/>
    </location>
</feature>
<evidence type="ECO:0000313" key="2">
    <source>
        <dbReference type="EMBL" id="GAA1965388.1"/>
    </source>
</evidence>
<dbReference type="Proteomes" id="UP001501116">
    <property type="component" value="Unassembled WGS sequence"/>
</dbReference>
<name>A0ABN2R8M9_9PSEU</name>
<evidence type="ECO:0000256" key="1">
    <source>
        <dbReference type="SAM" id="MobiDB-lite"/>
    </source>
</evidence>
<feature type="region of interest" description="Disordered" evidence="1">
    <location>
        <begin position="60"/>
        <end position="79"/>
    </location>
</feature>
<protein>
    <submittedName>
        <fullName evidence="2">Uncharacterized protein</fullName>
    </submittedName>
</protein>
<evidence type="ECO:0000313" key="3">
    <source>
        <dbReference type="Proteomes" id="UP001501116"/>
    </source>
</evidence>
<accession>A0ABN2R8M9</accession>
<gene>
    <name evidence="2" type="ORF">GCM10009754_41840</name>
</gene>
<organism evidence="2 3">
    <name type="scientific">Amycolatopsis minnesotensis</name>
    <dbReference type="NCBI Taxonomy" id="337894"/>
    <lineage>
        <taxon>Bacteria</taxon>
        <taxon>Bacillati</taxon>
        <taxon>Actinomycetota</taxon>
        <taxon>Actinomycetes</taxon>
        <taxon>Pseudonocardiales</taxon>
        <taxon>Pseudonocardiaceae</taxon>
        <taxon>Amycolatopsis</taxon>
    </lineage>
</organism>
<comment type="caution">
    <text evidence="2">The sequence shown here is derived from an EMBL/GenBank/DDBJ whole genome shotgun (WGS) entry which is preliminary data.</text>
</comment>
<reference evidence="2 3" key="1">
    <citation type="journal article" date="2019" name="Int. J. Syst. Evol. Microbiol.">
        <title>The Global Catalogue of Microorganisms (GCM) 10K type strain sequencing project: providing services to taxonomists for standard genome sequencing and annotation.</title>
        <authorList>
            <consortium name="The Broad Institute Genomics Platform"/>
            <consortium name="The Broad Institute Genome Sequencing Center for Infectious Disease"/>
            <person name="Wu L."/>
            <person name="Ma J."/>
        </authorList>
    </citation>
    <scope>NUCLEOTIDE SEQUENCE [LARGE SCALE GENOMIC DNA]</scope>
    <source>
        <strain evidence="2 3">JCM 14545</strain>
    </source>
</reference>
<proteinExistence type="predicted"/>
<dbReference type="RefSeq" id="WP_344421133.1">
    <property type="nucleotide sequence ID" value="NZ_BAAANN010000016.1"/>
</dbReference>
<keyword evidence="3" id="KW-1185">Reference proteome</keyword>
<sequence>MKIDSLNLWADEFGVIHLTTDDKDVQANFHTFISNDPRSTRYHPTAFRQLARTLYRFGKKVPGYDPGNDHDTGRRGVAR</sequence>
<dbReference type="EMBL" id="BAAANN010000016">
    <property type="protein sequence ID" value="GAA1965388.1"/>
    <property type="molecule type" value="Genomic_DNA"/>
</dbReference>